<reference evidence="4 5" key="1">
    <citation type="journal article" date="2024" name="G3 (Bethesda)">
        <title>Genome assembly of Hibiscus sabdariffa L. provides insights into metabolisms of medicinal natural products.</title>
        <authorList>
            <person name="Kim T."/>
        </authorList>
    </citation>
    <scope>NUCLEOTIDE SEQUENCE [LARGE SCALE GENOMIC DNA]</scope>
    <source>
        <strain evidence="4">TK-2024</strain>
        <tissue evidence="4">Old leaves</tissue>
    </source>
</reference>
<organism evidence="4 5">
    <name type="scientific">Hibiscus sabdariffa</name>
    <name type="common">roselle</name>
    <dbReference type="NCBI Taxonomy" id="183260"/>
    <lineage>
        <taxon>Eukaryota</taxon>
        <taxon>Viridiplantae</taxon>
        <taxon>Streptophyta</taxon>
        <taxon>Embryophyta</taxon>
        <taxon>Tracheophyta</taxon>
        <taxon>Spermatophyta</taxon>
        <taxon>Magnoliopsida</taxon>
        <taxon>eudicotyledons</taxon>
        <taxon>Gunneridae</taxon>
        <taxon>Pentapetalae</taxon>
        <taxon>rosids</taxon>
        <taxon>malvids</taxon>
        <taxon>Malvales</taxon>
        <taxon>Malvaceae</taxon>
        <taxon>Malvoideae</taxon>
        <taxon>Hibiscus</taxon>
    </lineage>
</organism>
<dbReference type="Gene3D" id="2.30.31.10">
    <property type="entry name" value="Transcriptional Coactivator Pc4, Chain A"/>
    <property type="match status" value="2"/>
</dbReference>
<dbReference type="SUPFAM" id="SSF54447">
    <property type="entry name" value="ssDNA-binding transcriptional regulator domain"/>
    <property type="match status" value="1"/>
</dbReference>
<dbReference type="PANTHER" id="PTHR31745:SF2">
    <property type="entry name" value="SINGLE-STRANDED DNA-BINDING PROTEIN WHY1, CHLOROPLASTIC"/>
    <property type="match status" value="1"/>
</dbReference>
<sequence>MAQKKTYSFTVPQDATVQIVVANRYRPIGPAPPHPQAPPPTPPQPPAALPTPPQSSAPATLPHGPNMGIPGWPPRCFVGHPIYKANAALIVEPKSPEFVPLDVFSLSVTEIGTLISLGTEESCEFFRLDANNTTCDEEK</sequence>
<proteinExistence type="inferred from homology"/>
<evidence type="ECO:0000256" key="2">
    <source>
        <dbReference type="ARBA" id="ARBA00022946"/>
    </source>
</evidence>
<keyword evidence="5" id="KW-1185">Reference proteome</keyword>
<evidence type="ECO:0000313" key="4">
    <source>
        <dbReference type="EMBL" id="KAK8567922.1"/>
    </source>
</evidence>
<keyword evidence="2" id="KW-0809">Transit peptide</keyword>
<evidence type="ECO:0000256" key="3">
    <source>
        <dbReference type="SAM" id="MobiDB-lite"/>
    </source>
</evidence>
<dbReference type="Pfam" id="PF08536">
    <property type="entry name" value="Whirly"/>
    <property type="match status" value="1"/>
</dbReference>
<evidence type="ECO:0000256" key="1">
    <source>
        <dbReference type="ARBA" id="ARBA00006061"/>
    </source>
</evidence>
<gene>
    <name evidence="4" type="ORF">V6N12_006490</name>
</gene>
<protein>
    <submittedName>
        <fullName evidence="4">Uncharacterized protein</fullName>
    </submittedName>
</protein>
<comment type="caution">
    <text evidence="4">The sequence shown here is derived from an EMBL/GenBank/DDBJ whole genome shotgun (WGS) entry which is preliminary data.</text>
</comment>
<evidence type="ECO:0000313" key="5">
    <source>
        <dbReference type="Proteomes" id="UP001472677"/>
    </source>
</evidence>
<comment type="similarity">
    <text evidence="1">Belongs to the Whirly family.</text>
</comment>
<feature type="compositionally biased region" description="Pro residues" evidence="3">
    <location>
        <begin position="29"/>
        <end position="55"/>
    </location>
</feature>
<dbReference type="InterPro" id="IPR009044">
    <property type="entry name" value="ssDNA-bd_transcriptional_reg"/>
</dbReference>
<dbReference type="InterPro" id="IPR013742">
    <property type="entry name" value="Whirly"/>
</dbReference>
<name>A0ABR2EZ10_9ROSI</name>
<dbReference type="Proteomes" id="UP001472677">
    <property type="component" value="Unassembled WGS sequence"/>
</dbReference>
<accession>A0ABR2EZ10</accession>
<dbReference type="PANTHER" id="PTHR31745">
    <property type="entry name" value="SINGLE-STRANDED DNA-BINDING PROTEIN WHY2, MITOCHONDRIAL"/>
    <property type="match status" value="1"/>
</dbReference>
<dbReference type="EMBL" id="JBBPBM010000009">
    <property type="protein sequence ID" value="KAK8567922.1"/>
    <property type="molecule type" value="Genomic_DNA"/>
</dbReference>
<feature type="region of interest" description="Disordered" evidence="3">
    <location>
        <begin position="25"/>
        <end position="66"/>
    </location>
</feature>